<feature type="compositionally biased region" description="Basic and acidic residues" evidence="8">
    <location>
        <begin position="431"/>
        <end position="440"/>
    </location>
</feature>
<feature type="compositionally biased region" description="Basic and acidic residues" evidence="8">
    <location>
        <begin position="329"/>
        <end position="355"/>
    </location>
</feature>
<evidence type="ECO:0000256" key="8">
    <source>
        <dbReference type="SAM" id="MobiDB-lite"/>
    </source>
</evidence>
<protein>
    <recommendedName>
        <fullName evidence="11">Clusterin-associated protein 1</fullName>
    </recommendedName>
</protein>
<evidence type="ECO:0000256" key="6">
    <source>
        <dbReference type="ARBA" id="ARBA00023273"/>
    </source>
</evidence>
<keyword evidence="4 7" id="KW-0175">Coiled coil</keyword>
<keyword evidence="6" id="KW-0966">Cell projection</keyword>
<evidence type="ECO:0000313" key="10">
    <source>
        <dbReference type="Proteomes" id="UP000594454"/>
    </source>
</evidence>
<feature type="region of interest" description="Disordered" evidence="8">
    <location>
        <begin position="317"/>
        <end position="440"/>
    </location>
</feature>
<evidence type="ECO:0000313" key="9">
    <source>
        <dbReference type="EMBL" id="CAD7091181.1"/>
    </source>
</evidence>
<dbReference type="PANTHER" id="PTHR21547">
    <property type="entry name" value="CLUSTERIN ASSOCIATED PROTEIN 1"/>
    <property type="match status" value="1"/>
</dbReference>
<dbReference type="Pfam" id="PF10234">
    <property type="entry name" value="Cluap1"/>
    <property type="match status" value="1"/>
</dbReference>
<sequence>MSFKDVRDLSDHLKLLGYPNNFPLSSLYTNYGGLNSFKVVADVLQWLVGRLEPGATIPGSTKNETDRILLIRSATEFFVTKTGVKVNPRKLYASSSAAAKELQKITSLLITTPSAEDEQNDENLRSLAPIDLGDKIDELRRARELSSELTNRGAALYDLLSKEMVNKETRSIQSSRIMEISAVEKALRNAISSAQLKLQSAKTQLETSRVEKQAASSKLQRKKAELERSKQRLDALQKIRPAHMKEYEELEEELRGLFQQYFLRVRCRDALKSQLNSRIKSPTPIATPVIKATENSITFIPEGLIDDDDEDDDLDEIDDDDMTISGMMGRDEPPGAKEKDLGVGPKPEEKREVRVRPTTGRLKPRTGTTVGRHKIIGSMLGDPDDDILDSSLGSGNSDSEIELGGNEFGLNSDDDISLSKLTGEVAPKPPPKNDHSDEDF</sequence>
<dbReference type="GO" id="GO:0005815">
    <property type="term" value="C:microtubule organizing center"/>
    <property type="evidence" value="ECO:0007669"/>
    <property type="project" value="TreeGrafter"/>
</dbReference>
<comment type="subcellular location">
    <subcellularLocation>
        <location evidence="1">Cell projection</location>
        <location evidence="1">Cilium</location>
    </subcellularLocation>
</comment>
<evidence type="ECO:0000256" key="2">
    <source>
        <dbReference type="ARBA" id="ARBA00008340"/>
    </source>
</evidence>
<evidence type="ECO:0000256" key="4">
    <source>
        <dbReference type="ARBA" id="ARBA00023054"/>
    </source>
</evidence>
<dbReference type="EMBL" id="LR899013">
    <property type="protein sequence ID" value="CAD7091181.1"/>
    <property type="molecule type" value="Genomic_DNA"/>
</dbReference>
<dbReference type="GO" id="GO:0060271">
    <property type="term" value="P:cilium assembly"/>
    <property type="evidence" value="ECO:0007669"/>
    <property type="project" value="TreeGrafter"/>
</dbReference>
<proteinExistence type="inferred from homology"/>
<reference evidence="9 10" key="1">
    <citation type="submission" date="2020-11" db="EMBL/GenBank/DDBJ databases">
        <authorList>
            <person name="Wallbank WR R."/>
            <person name="Pardo Diaz C."/>
            <person name="Kozak K."/>
            <person name="Martin S."/>
            <person name="Jiggins C."/>
            <person name="Moest M."/>
            <person name="Warren A I."/>
            <person name="Generalovic N T."/>
            <person name="Byers J.R.P. K."/>
            <person name="Montejo-Kovacevich G."/>
            <person name="Yen C E."/>
        </authorList>
    </citation>
    <scope>NUCLEOTIDE SEQUENCE [LARGE SCALE GENOMIC DNA]</scope>
</reference>
<dbReference type="OMA" id="RIRPAHM"/>
<name>A0A7R8V1Q0_HERIL</name>
<dbReference type="Proteomes" id="UP000594454">
    <property type="component" value="Chromosome 5"/>
</dbReference>
<evidence type="ECO:0000256" key="5">
    <source>
        <dbReference type="ARBA" id="ARBA00023069"/>
    </source>
</evidence>
<organism evidence="9 10">
    <name type="scientific">Hermetia illucens</name>
    <name type="common">Black soldier fly</name>
    <dbReference type="NCBI Taxonomy" id="343691"/>
    <lineage>
        <taxon>Eukaryota</taxon>
        <taxon>Metazoa</taxon>
        <taxon>Ecdysozoa</taxon>
        <taxon>Arthropoda</taxon>
        <taxon>Hexapoda</taxon>
        <taxon>Insecta</taxon>
        <taxon>Pterygota</taxon>
        <taxon>Neoptera</taxon>
        <taxon>Endopterygota</taxon>
        <taxon>Diptera</taxon>
        <taxon>Brachycera</taxon>
        <taxon>Stratiomyomorpha</taxon>
        <taxon>Stratiomyidae</taxon>
        <taxon>Hermetiinae</taxon>
        <taxon>Hermetia</taxon>
    </lineage>
</organism>
<dbReference type="InterPro" id="IPR019366">
    <property type="entry name" value="Clusterin-associated_protein-1"/>
</dbReference>
<dbReference type="InParanoid" id="A0A7R8V1Q0"/>
<evidence type="ECO:0008006" key="11">
    <source>
        <dbReference type="Google" id="ProtNLM"/>
    </source>
</evidence>
<dbReference type="GO" id="GO:0030992">
    <property type="term" value="C:intraciliary transport particle B"/>
    <property type="evidence" value="ECO:0007669"/>
    <property type="project" value="TreeGrafter"/>
</dbReference>
<comment type="similarity">
    <text evidence="2">Belongs to the CLUAP1 family.</text>
</comment>
<keyword evidence="5" id="KW-0969">Cilium</keyword>
<feature type="coiled-coil region" evidence="7">
    <location>
        <begin position="184"/>
        <end position="260"/>
    </location>
</feature>
<keyword evidence="3" id="KW-0970">Cilium biogenesis/degradation</keyword>
<dbReference type="GO" id="GO:0005929">
    <property type="term" value="C:cilium"/>
    <property type="evidence" value="ECO:0007669"/>
    <property type="project" value="UniProtKB-SubCell"/>
</dbReference>
<keyword evidence="10" id="KW-1185">Reference proteome</keyword>
<gene>
    <name evidence="9" type="ORF">HERILL_LOCUS13608</name>
</gene>
<dbReference type="PANTHER" id="PTHR21547:SF0">
    <property type="entry name" value="CLUSTERIN-ASSOCIATED PROTEIN 1"/>
    <property type="match status" value="1"/>
</dbReference>
<dbReference type="AlphaFoldDB" id="A0A7R8V1Q0"/>
<feature type="compositionally biased region" description="Low complexity" evidence="8">
    <location>
        <begin position="389"/>
        <end position="398"/>
    </location>
</feature>
<dbReference type="OrthoDB" id="438545at2759"/>
<accession>A0A7R8V1Q0</accession>
<evidence type="ECO:0000256" key="1">
    <source>
        <dbReference type="ARBA" id="ARBA00004138"/>
    </source>
</evidence>
<dbReference type="FunCoup" id="A0A7R8V1Q0">
    <property type="interactions" value="171"/>
</dbReference>
<evidence type="ECO:0000256" key="3">
    <source>
        <dbReference type="ARBA" id="ARBA00022794"/>
    </source>
</evidence>
<evidence type="ECO:0000256" key="7">
    <source>
        <dbReference type="SAM" id="Coils"/>
    </source>
</evidence>